<evidence type="ECO:0000313" key="3">
    <source>
        <dbReference type="Proteomes" id="UP001141336"/>
    </source>
</evidence>
<dbReference type="SUPFAM" id="SSF53146">
    <property type="entry name" value="Nitrogenase accessory factor-like"/>
    <property type="match status" value="1"/>
</dbReference>
<dbReference type="EMBL" id="JAPTGC010000003">
    <property type="protein sequence ID" value="MCZ0862233.1"/>
    <property type="molecule type" value="Genomic_DNA"/>
</dbReference>
<dbReference type="Proteomes" id="UP001141336">
    <property type="component" value="Unassembled WGS sequence"/>
</dbReference>
<name>A0ABT4IMD4_9EURY</name>
<sequence length="160" mass="16882">MTLTETSNTEKIAIARDGGLVSPHFGHCESYAVFQIENGNAARLEDLENPDHEPGKLPVLLAEAGITTVLAGGIGQRALALFAESQITVVRGVSGDVDAAAAAYAAGTLVTGESSCTRGEEDCGHHHGNGEHHHHHHGNGSCGCHNGEEHHHRHCHCHDE</sequence>
<evidence type="ECO:0000259" key="1">
    <source>
        <dbReference type="Pfam" id="PF02579"/>
    </source>
</evidence>
<keyword evidence="3" id="KW-1185">Reference proteome</keyword>
<dbReference type="InterPro" id="IPR003731">
    <property type="entry name" value="Di-Nase_FeMo-co_biosynth"/>
</dbReference>
<protein>
    <submittedName>
        <fullName evidence="2">NifB/NifX family molybdenum-iron cluster-binding protein</fullName>
    </submittedName>
</protein>
<accession>A0ABT4IMD4</accession>
<dbReference type="PANTHER" id="PTHR42983:SF1">
    <property type="entry name" value="IRON-MOLYBDENUM PROTEIN"/>
    <property type="match status" value="1"/>
</dbReference>
<gene>
    <name evidence="2" type="ORF">O0S09_03050</name>
</gene>
<organism evidence="2 3">
    <name type="scientific">Methanocorpusculum vombati</name>
    <dbReference type="NCBI Taxonomy" id="3002864"/>
    <lineage>
        <taxon>Archaea</taxon>
        <taxon>Methanobacteriati</taxon>
        <taxon>Methanobacteriota</taxon>
        <taxon>Stenosarchaea group</taxon>
        <taxon>Methanomicrobia</taxon>
        <taxon>Methanomicrobiales</taxon>
        <taxon>Methanocorpusculaceae</taxon>
        <taxon>Methanocorpusculum</taxon>
    </lineage>
</organism>
<comment type="caution">
    <text evidence="2">The sequence shown here is derived from an EMBL/GenBank/DDBJ whole genome shotgun (WGS) entry which is preliminary data.</text>
</comment>
<dbReference type="Pfam" id="PF02579">
    <property type="entry name" value="Nitro_FeMo-Co"/>
    <property type="match status" value="1"/>
</dbReference>
<feature type="domain" description="Dinitrogenase iron-molybdenum cofactor biosynthesis" evidence="1">
    <location>
        <begin position="17"/>
        <end position="105"/>
    </location>
</feature>
<reference evidence="2" key="1">
    <citation type="submission" date="2022-12" db="EMBL/GenBank/DDBJ databases">
        <title>Isolation and characterisation of novel Methanocorpusculum spp. from native Australian herbivores indicates the genus is ancestrally host-associated.</title>
        <authorList>
            <person name="Volmer J.G."/>
            <person name="Soo R.M."/>
            <person name="Evans P.N."/>
            <person name="Hoedt E.C."/>
            <person name="Astorga Alsina A.L."/>
            <person name="Woodcroft B.J."/>
            <person name="Tyson G.W."/>
            <person name="Hugenholtz P."/>
            <person name="Morrison M."/>
        </authorList>
    </citation>
    <scope>NUCLEOTIDE SEQUENCE</scope>
    <source>
        <strain evidence="2">CW153</strain>
    </source>
</reference>
<proteinExistence type="predicted"/>
<dbReference type="PANTHER" id="PTHR42983">
    <property type="entry name" value="DINITROGENASE IRON-MOLYBDENUM COFACTOR PROTEIN-RELATED"/>
    <property type="match status" value="1"/>
</dbReference>
<dbReference type="Gene3D" id="3.30.420.130">
    <property type="entry name" value="Dinitrogenase iron-molybdenum cofactor biosynthesis domain"/>
    <property type="match status" value="1"/>
</dbReference>
<dbReference type="InterPro" id="IPR033913">
    <property type="entry name" value="MTH1175_dom"/>
</dbReference>
<evidence type="ECO:0000313" key="2">
    <source>
        <dbReference type="EMBL" id="MCZ0862233.1"/>
    </source>
</evidence>
<dbReference type="InterPro" id="IPR036105">
    <property type="entry name" value="DiNase_FeMo-co_biosyn_sf"/>
</dbReference>
<dbReference type="CDD" id="cd00851">
    <property type="entry name" value="MTH1175"/>
    <property type="match status" value="1"/>
</dbReference>
<dbReference type="RefSeq" id="WP_268922460.1">
    <property type="nucleotide sequence ID" value="NZ_JAPTGC010000003.1"/>
</dbReference>